<accession>A0AA88EF17</accession>
<protein>
    <submittedName>
        <fullName evidence="2">Uncharacterized protein</fullName>
    </submittedName>
</protein>
<evidence type="ECO:0000313" key="3">
    <source>
        <dbReference type="Proteomes" id="UP001187192"/>
    </source>
</evidence>
<evidence type="ECO:0000256" key="1">
    <source>
        <dbReference type="SAM" id="Phobius"/>
    </source>
</evidence>
<dbReference type="Proteomes" id="UP001187192">
    <property type="component" value="Unassembled WGS sequence"/>
</dbReference>
<organism evidence="2 3">
    <name type="scientific">Ficus carica</name>
    <name type="common">Common fig</name>
    <dbReference type="NCBI Taxonomy" id="3494"/>
    <lineage>
        <taxon>Eukaryota</taxon>
        <taxon>Viridiplantae</taxon>
        <taxon>Streptophyta</taxon>
        <taxon>Embryophyta</taxon>
        <taxon>Tracheophyta</taxon>
        <taxon>Spermatophyta</taxon>
        <taxon>Magnoliopsida</taxon>
        <taxon>eudicotyledons</taxon>
        <taxon>Gunneridae</taxon>
        <taxon>Pentapetalae</taxon>
        <taxon>rosids</taxon>
        <taxon>fabids</taxon>
        <taxon>Rosales</taxon>
        <taxon>Moraceae</taxon>
        <taxon>Ficeae</taxon>
        <taxon>Ficus</taxon>
    </lineage>
</organism>
<gene>
    <name evidence="2" type="ORF">TIFTF001_054302</name>
</gene>
<comment type="caution">
    <text evidence="2">The sequence shown here is derived from an EMBL/GenBank/DDBJ whole genome shotgun (WGS) entry which is preliminary data.</text>
</comment>
<feature type="transmembrane region" description="Helical" evidence="1">
    <location>
        <begin position="12"/>
        <end position="31"/>
    </location>
</feature>
<keyword evidence="1" id="KW-0472">Membrane</keyword>
<dbReference type="EMBL" id="BTGU01014343">
    <property type="protein sequence ID" value="GMN73343.1"/>
    <property type="molecule type" value="Genomic_DNA"/>
</dbReference>
<evidence type="ECO:0000313" key="2">
    <source>
        <dbReference type="EMBL" id="GMN73343.1"/>
    </source>
</evidence>
<keyword evidence="3" id="KW-1185">Reference proteome</keyword>
<proteinExistence type="predicted"/>
<sequence>MVLGGHRSVWVGGWVGGLGGMGMGGLVSSIGERPPRQHRWWGRGEGRFGWVRRVRLLRCWGALVAGVEESGILSLAKD</sequence>
<keyword evidence="1" id="KW-0812">Transmembrane</keyword>
<reference evidence="2" key="1">
    <citation type="submission" date="2023-07" db="EMBL/GenBank/DDBJ databases">
        <title>draft genome sequence of fig (Ficus carica).</title>
        <authorList>
            <person name="Takahashi T."/>
            <person name="Nishimura K."/>
        </authorList>
    </citation>
    <scope>NUCLEOTIDE SEQUENCE</scope>
</reference>
<keyword evidence="1" id="KW-1133">Transmembrane helix</keyword>
<name>A0AA88EF17_FICCA</name>
<dbReference type="AlphaFoldDB" id="A0AA88EF17"/>